<reference evidence="3" key="2">
    <citation type="journal article" date="2011" name="Proc. Natl. Acad. Sci. U.S.A.">
        <title>Obligate biotrophy features unraveled by the genomic analysis of rust fungi.</title>
        <authorList>
            <person name="Duplessis S."/>
            <person name="Cuomo C.A."/>
            <person name="Lin Y.-C."/>
            <person name="Aerts A."/>
            <person name="Tisserant E."/>
            <person name="Veneault-Fourrey C."/>
            <person name="Joly D.L."/>
            <person name="Hacquard S."/>
            <person name="Amselem J."/>
            <person name="Cantarel B.L."/>
            <person name="Chiu R."/>
            <person name="Coutinho P.M."/>
            <person name="Feau N."/>
            <person name="Field M."/>
            <person name="Frey P."/>
            <person name="Gelhaye E."/>
            <person name="Goldberg J."/>
            <person name="Grabherr M.G."/>
            <person name="Kodira C.D."/>
            <person name="Kohler A."/>
            <person name="Kuees U."/>
            <person name="Lindquist E.A."/>
            <person name="Lucas S.M."/>
            <person name="Mago R."/>
            <person name="Mauceli E."/>
            <person name="Morin E."/>
            <person name="Murat C."/>
            <person name="Pangilinan J.L."/>
            <person name="Park R."/>
            <person name="Pearson M."/>
            <person name="Quesneville H."/>
            <person name="Rouhier N."/>
            <person name="Sakthikumar S."/>
            <person name="Salamov A.A."/>
            <person name="Schmutz J."/>
            <person name="Selles B."/>
            <person name="Shapiro H."/>
            <person name="Tanguay P."/>
            <person name="Tuskan G.A."/>
            <person name="Henrissat B."/>
            <person name="Van de Peer Y."/>
            <person name="Rouze P."/>
            <person name="Ellis J.G."/>
            <person name="Dodds P.N."/>
            <person name="Schein J.E."/>
            <person name="Zhong S."/>
            <person name="Hamelin R.C."/>
            <person name="Grigoriev I.V."/>
            <person name="Szabo L.J."/>
            <person name="Martin F."/>
        </authorList>
    </citation>
    <scope>NUCLEOTIDE SEQUENCE [LARGE SCALE GENOMIC DNA]</scope>
    <source>
        <strain evidence="3">CRL 75-36-700-3 / race SCCL</strain>
    </source>
</reference>
<dbReference type="RefSeq" id="XP_003321516.2">
    <property type="nucleotide sequence ID" value="XM_003321468.2"/>
</dbReference>
<evidence type="ECO:0000313" key="2">
    <source>
        <dbReference type="EMBL" id="EFP77097.2"/>
    </source>
</evidence>
<dbReference type="KEGG" id="pgr:PGTG_03053"/>
<evidence type="ECO:0000313" key="3">
    <source>
        <dbReference type="Proteomes" id="UP000008783"/>
    </source>
</evidence>
<dbReference type="HOGENOM" id="CLU_063284_1_1_1"/>
<keyword evidence="3" id="KW-1185">Reference proteome</keyword>
<proteinExistence type="predicted"/>
<protein>
    <recommendedName>
        <fullName evidence="1">DUF4219 domain-containing protein</fullName>
    </recommendedName>
</protein>
<dbReference type="Pfam" id="PF13961">
    <property type="entry name" value="DUF4219"/>
    <property type="match status" value="1"/>
</dbReference>
<dbReference type="AlphaFoldDB" id="E3JYH2"/>
<name>E3JYH2_PUCGT</name>
<evidence type="ECO:0000259" key="1">
    <source>
        <dbReference type="Pfam" id="PF13961"/>
    </source>
</evidence>
<dbReference type="InterPro" id="IPR025314">
    <property type="entry name" value="DUF4219"/>
</dbReference>
<organism evidence="2 3">
    <name type="scientific">Puccinia graminis f. sp. tritici (strain CRL 75-36-700-3 / race SCCL)</name>
    <name type="common">Black stem rust fungus</name>
    <dbReference type="NCBI Taxonomy" id="418459"/>
    <lineage>
        <taxon>Eukaryota</taxon>
        <taxon>Fungi</taxon>
        <taxon>Dikarya</taxon>
        <taxon>Basidiomycota</taxon>
        <taxon>Pucciniomycotina</taxon>
        <taxon>Pucciniomycetes</taxon>
        <taxon>Pucciniales</taxon>
        <taxon>Pucciniaceae</taxon>
        <taxon>Puccinia</taxon>
    </lineage>
</organism>
<dbReference type="GeneID" id="10537307"/>
<dbReference type="VEuPathDB" id="FungiDB:PGTG_03053"/>
<reference key="1">
    <citation type="submission" date="2007-01" db="EMBL/GenBank/DDBJ databases">
        <title>The Genome Sequence of Puccinia graminis f. sp. tritici Strain CRL 75-36-700-3.</title>
        <authorList>
            <consortium name="The Broad Institute Genome Sequencing Platform"/>
            <person name="Birren B."/>
            <person name="Lander E."/>
            <person name="Galagan J."/>
            <person name="Nusbaum C."/>
            <person name="Devon K."/>
            <person name="Cuomo C."/>
            <person name="Jaffe D."/>
            <person name="Butler J."/>
            <person name="Alvarez P."/>
            <person name="Gnerre S."/>
            <person name="Grabherr M."/>
            <person name="Mauceli E."/>
            <person name="Brockman W."/>
            <person name="Young S."/>
            <person name="LaButti K."/>
            <person name="Sykes S."/>
            <person name="DeCaprio D."/>
            <person name="Crawford M."/>
            <person name="Koehrsen M."/>
            <person name="Engels R."/>
            <person name="Montgomery P."/>
            <person name="Pearson M."/>
            <person name="Howarth C."/>
            <person name="Larson L."/>
            <person name="White J."/>
            <person name="Zeng Q."/>
            <person name="Kodira C."/>
            <person name="Yandava C."/>
            <person name="Alvarado L."/>
            <person name="O'Leary S."/>
            <person name="Szabo L."/>
            <person name="Dean R."/>
            <person name="Schein J."/>
        </authorList>
    </citation>
    <scope>NUCLEOTIDE SEQUENCE</scope>
    <source>
        <strain>CRL 75-36-700-3</strain>
    </source>
</reference>
<dbReference type="Proteomes" id="UP000008783">
    <property type="component" value="Unassembled WGS sequence"/>
</dbReference>
<gene>
    <name evidence="2" type="ORF">PGTG_03053</name>
</gene>
<dbReference type="EMBL" id="DS178267">
    <property type="protein sequence ID" value="EFP77097.2"/>
    <property type="molecule type" value="Genomic_DNA"/>
</dbReference>
<accession>E3JYH2</accession>
<dbReference type="OrthoDB" id="2505017at2759"/>
<dbReference type="InParanoid" id="E3JYH2"/>
<sequence>MSGTEKHDTPASNGVPVLDGSNYTNWHSRMFIFLRGKKLWKCCTVPIAEDATDEEKTAYEEAGDKAISIITSRINHRCYNEVVNSLTDSDPIALWKKIASQYASHSVINRGRVFMGWSAELYKGDLQEYIDRTRAHLLDIDAVGITLPLDIISYLVLGKLMRDDKLDKIVDNCAMSEDCTSSPYLVLDALQTWLTHKGSKKDSDQATALVSTSTPIPTNGKFPFRIVHLCANGDHNPEATTHAEPRCFEKYPHLCPNNSGSSKSFKKNPNASASFAQASTFVSYVSDNKIESIVIDSAASHHMLRNRSAFSDFTNEKITIKTGNPDTPLIASGNGGPLRYTTLFDH</sequence>
<feature type="domain" description="DUF4219" evidence="1">
    <location>
        <begin position="18"/>
        <end position="43"/>
    </location>
</feature>